<comment type="similarity">
    <text evidence="1 2">Belongs to the flagella basal body rod proteins family.</text>
</comment>
<dbReference type="GO" id="GO:0071978">
    <property type="term" value="P:bacterial-type flagellum-dependent swarming motility"/>
    <property type="evidence" value="ECO:0007669"/>
    <property type="project" value="TreeGrafter"/>
</dbReference>
<organism evidence="6 7">
    <name type="scientific">Viridibacillus arvi</name>
    <dbReference type="NCBI Taxonomy" id="263475"/>
    <lineage>
        <taxon>Bacteria</taxon>
        <taxon>Bacillati</taxon>
        <taxon>Bacillota</taxon>
        <taxon>Bacilli</taxon>
        <taxon>Bacillales</taxon>
        <taxon>Caryophanaceae</taxon>
        <taxon>Viridibacillus</taxon>
    </lineage>
</organism>
<keyword evidence="6" id="KW-0969">Cilium</keyword>
<dbReference type="Pfam" id="PF06429">
    <property type="entry name" value="Flg_bbr_C"/>
    <property type="match status" value="1"/>
</dbReference>
<dbReference type="InterPro" id="IPR010930">
    <property type="entry name" value="Flg_bb/hook_C_dom"/>
</dbReference>
<evidence type="ECO:0000259" key="3">
    <source>
        <dbReference type="Pfam" id="PF00460"/>
    </source>
</evidence>
<comment type="subcellular location">
    <subcellularLocation>
        <location evidence="2">Bacterial flagellum basal body</location>
    </subcellularLocation>
</comment>
<accession>A0A0M0LF71</accession>
<dbReference type="PROSITE" id="PS00588">
    <property type="entry name" value="FLAGELLA_BB_ROD"/>
    <property type="match status" value="1"/>
</dbReference>
<dbReference type="EMBL" id="LILB01000005">
    <property type="protein sequence ID" value="KOO49699.1"/>
    <property type="molecule type" value="Genomic_DNA"/>
</dbReference>
<gene>
    <name evidence="6" type="ORF">AMD00_15340</name>
</gene>
<dbReference type="GO" id="GO:0009425">
    <property type="term" value="C:bacterial-type flagellum basal body"/>
    <property type="evidence" value="ECO:0007669"/>
    <property type="project" value="UniProtKB-SubCell"/>
</dbReference>
<proteinExistence type="inferred from homology"/>
<dbReference type="InterPro" id="IPR020013">
    <property type="entry name" value="Flagellar_FlgE/F/G"/>
</dbReference>
<keyword evidence="6" id="KW-0966">Cell projection</keyword>
<evidence type="ECO:0000259" key="4">
    <source>
        <dbReference type="Pfam" id="PF06429"/>
    </source>
</evidence>
<dbReference type="PANTHER" id="PTHR30435">
    <property type="entry name" value="FLAGELLAR PROTEIN"/>
    <property type="match status" value="1"/>
</dbReference>
<protein>
    <submittedName>
        <fullName evidence="6">Flagellar hook-basal body protein</fullName>
    </submittedName>
</protein>
<dbReference type="InterPro" id="IPR053967">
    <property type="entry name" value="LlgE_F_G-like_D1"/>
</dbReference>
<name>A0A0M0LF71_9BACL</name>
<dbReference type="Pfam" id="PF22692">
    <property type="entry name" value="LlgE_F_G_D1"/>
    <property type="match status" value="1"/>
</dbReference>
<dbReference type="OrthoDB" id="9804559at2"/>
<dbReference type="InterPro" id="IPR001444">
    <property type="entry name" value="Flag_bb_rod_N"/>
</dbReference>
<comment type="caution">
    <text evidence="6">The sequence shown here is derived from an EMBL/GenBank/DDBJ whole genome shotgun (WGS) entry which is preliminary data.</text>
</comment>
<dbReference type="RefSeq" id="WP_053417876.1">
    <property type="nucleotide sequence ID" value="NZ_LILB01000005.1"/>
</dbReference>
<feature type="domain" description="Flagellar basal body rod protein N-terminal" evidence="3">
    <location>
        <begin position="7"/>
        <end position="35"/>
    </location>
</feature>
<keyword evidence="2" id="KW-0975">Bacterial flagellum</keyword>
<reference evidence="7" key="1">
    <citation type="submission" date="2015-08" db="EMBL/GenBank/DDBJ databases">
        <title>Fjat-10028 dsm 16317.</title>
        <authorList>
            <person name="Liu B."/>
            <person name="Wang J."/>
            <person name="Zhu Y."/>
            <person name="Liu G."/>
            <person name="Chen Q."/>
            <person name="Chen Z."/>
            <person name="Lan J."/>
            <person name="Che J."/>
            <person name="Ge C."/>
            <person name="Shi H."/>
            <person name="Pan Z."/>
            <person name="Liu X."/>
        </authorList>
    </citation>
    <scope>NUCLEOTIDE SEQUENCE [LARGE SCALE GENOMIC DNA]</scope>
    <source>
        <strain evidence="7">DSM 16317</strain>
    </source>
</reference>
<dbReference type="InterPro" id="IPR019776">
    <property type="entry name" value="Flagellar_basal_body_rod_CS"/>
</dbReference>
<dbReference type="AlphaFoldDB" id="A0A0M0LF71"/>
<dbReference type="InterPro" id="IPR037925">
    <property type="entry name" value="FlgE/F/G-like"/>
</dbReference>
<dbReference type="NCBIfam" id="TIGR03506">
    <property type="entry name" value="FlgEFG_subfam"/>
    <property type="match status" value="1"/>
</dbReference>
<sequence>MLRTMISASNTMTQLQQQLDTIGNNLANSNTHGFKAKEAKFGELLYQQFNNDKSDKTERQSPIGIRIGVGAQLAQAQTVWKQGSIQSTERSLDFSFTKPKQYLNIIMPDGENGDRTVYTRQGDLYISTDDYNNAMLVNADGYPVAGADGNPIIFPENVKGFGMKDNGELNITFDDGSQRTVELAVTELQRPQLMEHISGTYIGLPTNLNELGVTEAEVLRNLQGADRAEIGLQNGSLEMSNVDTSKEMTELINTQRSYQFNARTITLSDQMLGLVNGIR</sequence>
<dbReference type="PANTHER" id="PTHR30435:SF19">
    <property type="entry name" value="FLAGELLAR BASAL-BODY ROD PROTEIN FLGG"/>
    <property type="match status" value="1"/>
</dbReference>
<evidence type="ECO:0000313" key="6">
    <source>
        <dbReference type="EMBL" id="KOO49699.1"/>
    </source>
</evidence>
<evidence type="ECO:0000313" key="7">
    <source>
        <dbReference type="Proteomes" id="UP000036867"/>
    </source>
</evidence>
<evidence type="ECO:0000256" key="1">
    <source>
        <dbReference type="ARBA" id="ARBA00009677"/>
    </source>
</evidence>
<feature type="domain" description="Flagellar hook protein FlgE/F/G-like D1" evidence="5">
    <location>
        <begin position="102"/>
        <end position="170"/>
    </location>
</feature>
<keyword evidence="7" id="KW-1185">Reference proteome</keyword>
<dbReference type="STRING" id="263475.AMD00_15340"/>
<dbReference type="SUPFAM" id="SSF117143">
    <property type="entry name" value="Flagellar hook protein flgE"/>
    <property type="match status" value="1"/>
</dbReference>
<evidence type="ECO:0000256" key="2">
    <source>
        <dbReference type="RuleBase" id="RU362116"/>
    </source>
</evidence>
<dbReference type="GeneID" id="301137469"/>
<dbReference type="Proteomes" id="UP000036867">
    <property type="component" value="Unassembled WGS sequence"/>
</dbReference>
<dbReference type="Pfam" id="PF00460">
    <property type="entry name" value="Flg_bb_rod"/>
    <property type="match status" value="1"/>
</dbReference>
<feature type="domain" description="Flagellar basal-body/hook protein C-terminal" evidence="4">
    <location>
        <begin position="233"/>
        <end position="276"/>
    </location>
</feature>
<keyword evidence="6" id="KW-0282">Flagellum</keyword>
<evidence type="ECO:0000259" key="5">
    <source>
        <dbReference type="Pfam" id="PF22692"/>
    </source>
</evidence>